<dbReference type="Pfam" id="PF11751">
    <property type="entry name" value="PorP_SprF"/>
    <property type="match status" value="1"/>
</dbReference>
<protein>
    <recommendedName>
        <fullName evidence="3">Outer membrane protein beta-barrel domain-containing protein</fullName>
    </recommendedName>
</protein>
<reference evidence="1 2" key="1">
    <citation type="journal article" date="2007" name="Appl. Environ. Microbiol.">
        <title>Genome sequence of the cellulolytic gliding bacterium Cytophaga hutchinsonii.</title>
        <authorList>
            <person name="Xie G."/>
            <person name="Bruce D.C."/>
            <person name="Challacombe J.F."/>
            <person name="Chertkov O."/>
            <person name="Detter J.C."/>
            <person name="Gilna P."/>
            <person name="Han C.S."/>
            <person name="Lucas S."/>
            <person name="Misra M."/>
            <person name="Myers G.L."/>
            <person name="Richardson P."/>
            <person name="Tapia R."/>
            <person name="Thayer N."/>
            <person name="Thompson L.S."/>
            <person name="Brettin T.S."/>
            <person name="Henrissat B."/>
            <person name="Wilson D.B."/>
            <person name="McBride M.J."/>
        </authorList>
    </citation>
    <scope>NUCLEOTIDE SEQUENCE [LARGE SCALE GENOMIC DNA]</scope>
    <source>
        <strain evidence="2">ATCC 33406 / DSM 1761 / CIP 103989 / NBRC 15051 / NCIMB 9469 / D465</strain>
    </source>
</reference>
<proteinExistence type="predicted"/>
<dbReference type="AlphaFoldDB" id="A0A6N4SSA0"/>
<dbReference type="KEGG" id="chu:CHU_2052"/>
<evidence type="ECO:0008006" key="3">
    <source>
        <dbReference type="Google" id="ProtNLM"/>
    </source>
</evidence>
<keyword evidence="2" id="KW-1185">Reference proteome</keyword>
<dbReference type="EMBL" id="CP000383">
    <property type="protein sequence ID" value="ABG59315.1"/>
    <property type="molecule type" value="Genomic_DNA"/>
</dbReference>
<dbReference type="Proteomes" id="UP000001822">
    <property type="component" value="Chromosome"/>
</dbReference>
<gene>
    <name evidence="1" type="ordered locus">CHU_2052</name>
</gene>
<organism evidence="1 2">
    <name type="scientific">Cytophaga hutchinsonii (strain ATCC 33406 / DSM 1761 / CIP 103989 / NBRC 15051 / NCIMB 9469 / D465)</name>
    <dbReference type="NCBI Taxonomy" id="269798"/>
    <lineage>
        <taxon>Bacteria</taxon>
        <taxon>Pseudomonadati</taxon>
        <taxon>Bacteroidota</taxon>
        <taxon>Cytophagia</taxon>
        <taxon>Cytophagales</taxon>
        <taxon>Cytophagaceae</taxon>
        <taxon>Cytophaga</taxon>
    </lineage>
</organism>
<name>A0A6N4SSA0_CYTH3</name>
<evidence type="ECO:0000313" key="1">
    <source>
        <dbReference type="EMBL" id="ABG59315.1"/>
    </source>
</evidence>
<evidence type="ECO:0000313" key="2">
    <source>
        <dbReference type="Proteomes" id="UP000001822"/>
    </source>
</evidence>
<accession>A0A6N4SSA0</accession>
<dbReference type="InterPro" id="IPR019861">
    <property type="entry name" value="PorP/SprF_Bacteroidetes"/>
</dbReference>
<sequence>MQICAQNLYPSFFLQFQNNYAFDNPAAGSTYAYRDLRLLNSFYTGLLKNIGQYYMDASFQINKKNTVVHAPGLVIDSEYETELLKRTRVFFRYALQVPLNSRLKLSAGIAGGVFNYSVRGTNSSAGISAFAPDGSAGIWLQGKKMNAGISANQIFNSEITPVNYRFTLSRYATLVFDYRIDVSARTNLLIAAKYYVGAEGIRGMHGAVICGIIPNVSAGVLYHQHKGFGGTVMLKELQIDAIYGDLSFTYFQPSSSLNTLNSNRMEMMLRIFLKRQNMD</sequence>